<dbReference type="Proteomes" id="UP001238496">
    <property type="component" value="Unassembled WGS sequence"/>
</dbReference>
<accession>A0ABU0GBD6</accession>
<sequence>MMRRIASTSVLLAASMFAMPVLAGSISTISGLAASNPSILEIDCAHCPPPAPRTDKSHYQVPTVPRGSQTAEVVEVDGEKKLKRVESWLGGSPVVVYTSAAGWATDGSTIMAGTIAGPTEIDRGATTAAVEPVAASQTAPALAGFELRLN</sequence>
<protein>
    <submittedName>
        <fullName evidence="2">Uncharacterized protein</fullName>
    </submittedName>
</protein>
<organism evidence="2 3">
    <name type="scientific">Peteryoungia aggregata LMG 23059</name>
    <dbReference type="NCBI Taxonomy" id="1368425"/>
    <lineage>
        <taxon>Bacteria</taxon>
        <taxon>Pseudomonadati</taxon>
        <taxon>Pseudomonadota</taxon>
        <taxon>Alphaproteobacteria</taxon>
        <taxon>Hyphomicrobiales</taxon>
        <taxon>Rhizobiaceae</taxon>
        <taxon>Peteryoungia</taxon>
    </lineage>
</organism>
<proteinExistence type="predicted"/>
<dbReference type="EMBL" id="JAUSUW010000012">
    <property type="protein sequence ID" value="MDQ0422672.1"/>
    <property type="molecule type" value="Genomic_DNA"/>
</dbReference>
<reference evidence="2 3" key="1">
    <citation type="submission" date="2023-07" db="EMBL/GenBank/DDBJ databases">
        <title>Genomic Encyclopedia of Type Strains, Phase IV (KMG-IV): sequencing the most valuable type-strain genomes for metagenomic binning, comparative biology and taxonomic classification.</title>
        <authorList>
            <person name="Goeker M."/>
        </authorList>
    </citation>
    <scope>NUCLEOTIDE SEQUENCE [LARGE SCALE GENOMIC DNA]</scope>
    <source>
        <strain evidence="2 3">DSM 1111</strain>
    </source>
</reference>
<dbReference type="InterPro" id="IPR049748">
    <property type="entry name" value="HPE1-like_N_CxxC"/>
</dbReference>
<name>A0ABU0GBD6_9HYPH</name>
<feature type="chain" id="PRO_5045846042" evidence="1">
    <location>
        <begin position="24"/>
        <end position="150"/>
    </location>
</feature>
<feature type="signal peptide" evidence="1">
    <location>
        <begin position="1"/>
        <end position="23"/>
    </location>
</feature>
<dbReference type="RefSeq" id="WP_307375502.1">
    <property type="nucleotide sequence ID" value="NZ_JAUSUW010000012.1"/>
</dbReference>
<evidence type="ECO:0000313" key="2">
    <source>
        <dbReference type="EMBL" id="MDQ0422672.1"/>
    </source>
</evidence>
<comment type="caution">
    <text evidence="2">The sequence shown here is derived from an EMBL/GenBank/DDBJ whole genome shotgun (WGS) entry which is preliminary data.</text>
</comment>
<keyword evidence="1" id="KW-0732">Signal</keyword>
<gene>
    <name evidence="2" type="ORF">J2045_003722</name>
</gene>
<keyword evidence="3" id="KW-1185">Reference proteome</keyword>
<evidence type="ECO:0000313" key="3">
    <source>
        <dbReference type="Proteomes" id="UP001238496"/>
    </source>
</evidence>
<dbReference type="NCBIfam" id="NF041110">
    <property type="entry name" value="HPE1_fam_CxxC"/>
    <property type="match status" value="1"/>
</dbReference>
<evidence type="ECO:0000256" key="1">
    <source>
        <dbReference type="SAM" id="SignalP"/>
    </source>
</evidence>